<name>A0A382CTC1_9ZZZZ</name>
<feature type="transmembrane region" description="Helical" evidence="1">
    <location>
        <begin position="14"/>
        <end position="43"/>
    </location>
</feature>
<evidence type="ECO:0000313" key="2">
    <source>
        <dbReference type="EMBL" id="SVB29400.1"/>
    </source>
</evidence>
<keyword evidence="1" id="KW-0472">Membrane</keyword>
<sequence>MNRYDTPSFNLPFFYGWVIVGTIFAVNFSTMATGTFNFGLFVIPMGITLGASRSFFGWAQTIRLVAGGISSTFIGKL</sequence>
<keyword evidence="1" id="KW-0812">Transmembrane</keyword>
<evidence type="ECO:0008006" key="3">
    <source>
        <dbReference type="Google" id="ProtNLM"/>
    </source>
</evidence>
<organism evidence="2">
    <name type="scientific">marine metagenome</name>
    <dbReference type="NCBI Taxonomy" id="408172"/>
    <lineage>
        <taxon>unclassified sequences</taxon>
        <taxon>metagenomes</taxon>
        <taxon>ecological metagenomes</taxon>
    </lineage>
</organism>
<proteinExistence type="predicted"/>
<dbReference type="AlphaFoldDB" id="A0A382CTC1"/>
<dbReference type="EMBL" id="UINC01036045">
    <property type="protein sequence ID" value="SVB29400.1"/>
    <property type="molecule type" value="Genomic_DNA"/>
</dbReference>
<protein>
    <recommendedName>
        <fullName evidence="3">Major facilitator superfamily (MFS) profile domain-containing protein</fullName>
    </recommendedName>
</protein>
<gene>
    <name evidence="2" type="ORF">METZ01_LOCUS182254</name>
</gene>
<keyword evidence="1" id="KW-1133">Transmembrane helix</keyword>
<accession>A0A382CTC1</accession>
<reference evidence="2" key="1">
    <citation type="submission" date="2018-05" db="EMBL/GenBank/DDBJ databases">
        <authorList>
            <person name="Lanie J.A."/>
            <person name="Ng W.-L."/>
            <person name="Kazmierczak K.M."/>
            <person name="Andrzejewski T.M."/>
            <person name="Davidsen T.M."/>
            <person name="Wayne K.J."/>
            <person name="Tettelin H."/>
            <person name="Glass J.I."/>
            <person name="Rusch D."/>
            <person name="Podicherti R."/>
            <person name="Tsui H.-C.T."/>
            <person name="Winkler M.E."/>
        </authorList>
    </citation>
    <scope>NUCLEOTIDE SEQUENCE</scope>
</reference>
<feature type="non-terminal residue" evidence="2">
    <location>
        <position position="77"/>
    </location>
</feature>
<evidence type="ECO:0000256" key="1">
    <source>
        <dbReference type="SAM" id="Phobius"/>
    </source>
</evidence>